<protein>
    <submittedName>
        <fullName evidence="10">NADH-quinone oxidoreductase subunit NuoF</fullName>
    </submittedName>
</protein>
<gene>
    <name evidence="10" type="primary">nuoF</name>
    <name evidence="10" type="ORF">F4Y08_03235</name>
</gene>
<dbReference type="Gene3D" id="3.40.30.10">
    <property type="entry name" value="Glutaredoxin"/>
    <property type="match status" value="1"/>
</dbReference>
<dbReference type="PANTHER" id="PTHR43578:SF3">
    <property type="entry name" value="NADH-QUINONE OXIDOREDUCTASE SUBUNIT F"/>
    <property type="match status" value="1"/>
</dbReference>
<dbReference type="Gene3D" id="1.20.1440.230">
    <property type="entry name" value="NADH-ubiquinone oxidoreductase 51kDa subunit, iron-sulphur binding domain"/>
    <property type="match status" value="1"/>
</dbReference>
<dbReference type="InterPro" id="IPR002023">
    <property type="entry name" value="NuoE-like"/>
</dbReference>
<dbReference type="FunFam" id="1.20.1440.230:FF:000001">
    <property type="entry name" value="Mitochondrial NADH dehydrogenase flavoprotein 1"/>
    <property type="match status" value="1"/>
</dbReference>
<organism evidence="10">
    <name type="scientific">Caldilineaceae bacterium SB0662_bin_9</name>
    <dbReference type="NCBI Taxonomy" id="2605258"/>
    <lineage>
        <taxon>Bacteria</taxon>
        <taxon>Bacillati</taxon>
        <taxon>Chloroflexota</taxon>
        <taxon>Caldilineae</taxon>
        <taxon>Caldilineales</taxon>
        <taxon>Caldilineaceae</taxon>
    </lineage>
</organism>
<dbReference type="Gene3D" id="1.10.10.1590">
    <property type="entry name" value="NADH-quinone oxidoreductase subunit E"/>
    <property type="match status" value="1"/>
</dbReference>
<evidence type="ECO:0000256" key="8">
    <source>
        <dbReference type="ARBA" id="ARBA00034078"/>
    </source>
</evidence>
<dbReference type="InterPro" id="IPR036249">
    <property type="entry name" value="Thioredoxin-like_sf"/>
</dbReference>
<dbReference type="Pfam" id="PF01512">
    <property type="entry name" value="Complex1_51K"/>
    <property type="match status" value="1"/>
</dbReference>
<evidence type="ECO:0000256" key="7">
    <source>
        <dbReference type="ARBA" id="ARBA00023014"/>
    </source>
</evidence>
<dbReference type="Pfam" id="PF10589">
    <property type="entry name" value="NADH_4Fe-4S"/>
    <property type="match status" value="1"/>
</dbReference>
<dbReference type="GO" id="GO:0010181">
    <property type="term" value="F:FMN binding"/>
    <property type="evidence" value="ECO:0007669"/>
    <property type="project" value="InterPro"/>
</dbReference>
<sequence length="666" mass="72578">MDQPILSDQLRAEIRELIGRYPEGRGRSAILPALYAIQREHGHASVEAQNELAAMLGLEPSEVGAVVSFYHMIHQEPKGDYLLQVCTNVPCMLRGSSACMHHLEKTLGVGHSETTTDGVFTLEHMECLGSCATAPMVAATRKASGEIRYFEELETAEDIDAVLGMLRKDEGFDTLERWTPSRDSERTGRGAGPYTVAGMENPYLTRRVGRPNAHTIEEYEADDVEAGYATARRIIASGSPTPDELVEQVKASGLKGRGGAGFPTGVKWGFLAPNAFPRYLVVNADESEPGTFKDRCIMEYDPHQLIESIIITAYAVQAERAYIYIRGEYYFAWQRLEAAIAEAEAKGYLGEDMFGTDFGLDIVVHRGAGAYICGEESALLSSLEGYRGFPRSRPPFPAVAGLYAKPTIINNVESVCNVLHIARIGPDEYRTMGTEASPGMRIFCLSGNVKRPGLYELPQGTPLSTLIHEHGGGPEKDDKGIRAVIPGGLSMQLFSPDQLDTGLDQESIAAAGSNLGSAGIIVMDEDARMVEVGLRTVSFFREESCGKCTPCREGTVWMEDILMRIQAGQGREQDLKLLDFIADNIAGKSFCPFGFAAVWGLQSNMAKFGDEWREHIIATNPGNESPNLPVRPIYRPDADAGSGISDIRLEPVGDAPLVRDTVVGLD</sequence>
<evidence type="ECO:0000256" key="1">
    <source>
        <dbReference type="ARBA" id="ARBA00007523"/>
    </source>
</evidence>
<evidence type="ECO:0000256" key="2">
    <source>
        <dbReference type="ARBA" id="ARBA00010643"/>
    </source>
</evidence>
<keyword evidence="7" id="KW-0411">Iron-sulfur</keyword>
<name>A0A6B1DRJ3_9CHLR</name>
<keyword evidence="6" id="KW-0408">Iron</keyword>
<dbReference type="InterPro" id="IPR011538">
    <property type="entry name" value="Nuo51_FMN-bd"/>
</dbReference>
<dbReference type="AlphaFoldDB" id="A0A6B1DRJ3"/>
<dbReference type="GO" id="GO:0051539">
    <property type="term" value="F:4 iron, 4 sulfur cluster binding"/>
    <property type="evidence" value="ECO:0007669"/>
    <property type="project" value="UniProtKB-KW"/>
</dbReference>
<dbReference type="InterPro" id="IPR019575">
    <property type="entry name" value="Nuop51_4Fe4S-bd"/>
</dbReference>
<dbReference type="Gene3D" id="6.10.250.1450">
    <property type="match status" value="1"/>
</dbReference>
<comment type="cofactor">
    <cofactor evidence="8">
        <name>[2Fe-2S] cluster</name>
        <dbReference type="ChEBI" id="CHEBI:190135"/>
    </cofactor>
</comment>
<dbReference type="PROSITE" id="PS01099">
    <property type="entry name" value="COMPLEX1_24K"/>
    <property type="match status" value="1"/>
</dbReference>
<dbReference type="GO" id="GO:0016491">
    <property type="term" value="F:oxidoreductase activity"/>
    <property type="evidence" value="ECO:0007669"/>
    <property type="project" value="InterPro"/>
</dbReference>
<dbReference type="GO" id="GO:0008137">
    <property type="term" value="F:NADH dehydrogenase (ubiquinone) activity"/>
    <property type="evidence" value="ECO:0007669"/>
    <property type="project" value="InterPro"/>
</dbReference>
<dbReference type="Gene3D" id="3.10.20.600">
    <property type="match status" value="1"/>
</dbReference>
<reference evidence="10" key="1">
    <citation type="submission" date="2019-09" db="EMBL/GenBank/DDBJ databases">
        <title>Characterisation of the sponge microbiome using genome-centric metagenomics.</title>
        <authorList>
            <person name="Engelberts J.P."/>
            <person name="Robbins S.J."/>
            <person name="De Goeij J.M."/>
            <person name="Aranda M."/>
            <person name="Bell S.C."/>
            <person name="Webster N.S."/>
        </authorList>
    </citation>
    <scope>NUCLEOTIDE SEQUENCE</scope>
    <source>
        <strain evidence="10">SB0662_bin_9</strain>
    </source>
</reference>
<comment type="caution">
    <text evidence="10">The sequence shown here is derived from an EMBL/GenBank/DDBJ whole genome shotgun (WGS) entry which is preliminary data.</text>
</comment>
<dbReference type="Gene3D" id="3.40.50.11540">
    <property type="entry name" value="NADH-ubiquinone oxidoreductase 51kDa subunit"/>
    <property type="match status" value="1"/>
</dbReference>
<dbReference type="FunFam" id="1.10.10.1590:FF:000001">
    <property type="entry name" value="NADH-quinone oxidoreductase subunit E"/>
    <property type="match status" value="1"/>
</dbReference>
<dbReference type="InterPro" id="IPR037225">
    <property type="entry name" value="Nuo51_FMN-bd_sf"/>
</dbReference>
<dbReference type="CDD" id="cd03064">
    <property type="entry name" value="TRX_Fd_NuoE"/>
    <property type="match status" value="1"/>
</dbReference>
<keyword evidence="4" id="KW-0001">2Fe-2S</keyword>
<dbReference type="InterPro" id="IPR041921">
    <property type="entry name" value="NuoE_N"/>
</dbReference>
<dbReference type="GO" id="GO:0046872">
    <property type="term" value="F:metal ion binding"/>
    <property type="evidence" value="ECO:0007669"/>
    <property type="project" value="UniProtKB-KW"/>
</dbReference>
<dbReference type="Pfam" id="PF01257">
    <property type="entry name" value="2Fe-2S_thioredx"/>
    <property type="match status" value="1"/>
</dbReference>
<keyword evidence="3" id="KW-0004">4Fe-4S</keyword>
<dbReference type="SUPFAM" id="SSF140490">
    <property type="entry name" value="Nqo1C-terminal domain-like"/>
    <property type="match status" value="1"/>
</dbReference>
<dbReference type="SMART" id="SM00928">
    <property type="entry name" value="NADH_4Fe-4S"/>
    <property type="match status" value="1"/>
</dbReference>
<dbReference type="SUPFAM" id="SSF52833">
    <property type="entry name" value="Thioredoxin-like"/>
    <property type="match status" value="1"/>
</dbReference>
<dbReference type="InterPro" id="IPR001949">
    <property type="entry name" value="NADH-UbQ_OxRdtase_51kDa_CS"/>
</dbReference>
<dbReference type="InterPro" id="IPR037207">
    <property type="entry name" value="Nuop51_4Fe4S-bd_sf"/>
</dbReference>
<dbReference type="FunFam" id="3.40.50.11540:FF:000001">
    <property type="entry name" value="NADH dehydrogenase [ubiquinone] flavoprotein 1, mitochondrial"/>
    <property type="match status" value="1"/>
</dbReference>
<keyword evidence="5" id="KW-0479">Metal-binding</keyword>
<dbReference type="SUPFAM" id="SSF142984">
    <property type="entry name" value="Nqo1 middle domain-like"/>
    <property type="match status" value="1"/>
</dbReference>
<proteinExistence type="inferred from homology"/>
<evidence type="ECO:0000313" key="10">
    <source>
        <dbReference type="EMBL" id="MYD89342.1"/>
    </source>
</evidence>
<feature type="domain" description="NADH-ubiquinone oxidoreductase 51kDa subunit iron-sulphur binding" evidence="9">
    <location>
        <begin position="530"/>
        <end position="575"/>
    </location>
</feature>
<comment type="similarity">
    <text evidence="2">Belongs to the complex I 24 kDa subunit family.</text>
</comment>
<evidence type="ECO:0000256" key="6">
    <source>
        <dbReference type="ARBA" id="ARBA00023004"/>
    </source>
</evidence>
<accession>A0A6B1DRJ3</accession>
<dbReference type="SUPFAM" id="SSF142019">
    <property type="entry name" value="Nqo1 FMN-binding domain-like"/>
    <property type="match status" value="1"/>
</dbReference>
<comment type="similarity">
    <text evidence="1">Belongs to the complex I 51 kDa subunit family.</text>
</comment>
<dbReference type="PROSITE" id="PS00645">
    <property type="entry name" value="COMPLEX1_51K_2"/>
    <property type="match status" value="1"/>
</dbReference>
<dbReference type="NCBIfam" id="NF010120">
    <property type="entry name" value="PRK13596.1"/>
    <property type="match status" value="1"/>
</dbReference>
<evidence type="ECO:0000256" key="4">
    <source>
        <dbReference type="ARBA" id="ARBA00022714"/>
    </source>
</evidence>
<evidence type="ECO:0000256" key="3">
    <source>
        <dbReference type="ARBA" id="ARBA00022485"/>
    </source>
</evidence>
<dbReference type="Pfam" id="PF10531">
    <property type="entry name" value="SLBB"/>
    <property type="match status" value="1"/>
</dbReference>
<dbReference type="InterPro" id="IPR042128">
    <property type="entry name" value="NuoE_dom"/>
</dbReference>
<dbReference type="EMBL" id="VXPY01000017">
    <property type="protein sequence ID" value="MYD89342.1"/>
    <property type="molecule type" value="Genomic_DNA"/>
</dbReference>
<dbReference type="GO" id="GO:0051537">
    <property type="term" value="F:2 iron, 2 sulfur cluster binding"/>
    <property type="evidence" value="ECO:0007669"/>
    <property type="project" value="UniProtKB-KW"/>
</dbReference>
<dbReference type="InterPro" id="IPR019554">
    <property type="entry name" value="Soluble_ligand-bd"/>
</dbReference>
<evidence type="ECO:0000256" key="5">
    <source>
        <dbReference type="ARBA" id="ARBA00022723"/>
    </source>
</evidence>
<evidence type="ECO:0000259" key="9">
    <source>
        <dbReference type="SMART" id="SM00928"/>
    </source>
</evidence>
<dbReference type="PANTHER" id="PTHR43578">
    <property type="entry name" value="NADH-QUINONE OXIDOREDUCTASE SUBUNIT F"/>
    <property type="match status" value="1"/>
</dbReference>